<keyword evidence="2" id="KW-0813">Transport</keyword>
<dbReference type="Proteomes" id="UP001499994">
    <property type="component" value="Unassembled WGS sequence"/>
</dbReference>
<evidence type="ECO:0000256" key="3">
    <source>
        <dbReference type="ARBA" id="ARBA00022475"/>
    </source>
</evidence>
<evidence type="ECO:0000256" key="1">
    <source>
        <dbReference type="ARBA" id="ARBA00004429"/>
    </source>
</evidence>
<comment type="caution">
    <text evidence="10">The sequence shown here is derived from an EMBL/GenBank/DDBJ whole genome shotgun (WGS) entry which is preliminary data.</text>
</comment>
<dbReference type="EMBL" id="BAABDG010000002">
    <property type="protein sequence ID" value="GAA3893066.1"/>
    <property type="molecule type" value="Genomic_DNA"/>
</dbReference>
<gene>
    <name evidence="10" type="ORF">GCM10022405_18210</name>
</gene>
<dbReference type="InterPro" id="IPR000576">
    <property type="entry name" value="LacY/RafB_perm_fam"/>
</dbReference>
<dbReference type="PANTHER" id="PTHR23522:SF10">
    <property type="entry name" value="3-PHENYLPROPIONIC ACID TRANSPORTER-RELATED"/>
    <property type="match status" value="1"/>
</dbReference>
<dbReference type="PRINTS" id="PR00174">
    <property type="entry name" value="LACYSMPORT"/>
</dbReference>
<evidence type="ECO:0000313" key="11">
    <source>
        <dbReference type="Proteomes" id="UP001499994"/>
    </source>
</evidence>
<feature type="transmembrane region" description="Helical" evidence="8">
    <location>
        <begin position="84"/>
        <end position="102"/>
    </location>
</feature>
<dbReference type="NCBIfam" id="NF007077">
    <property type="entry name" value="PRK09528.1"/>
    <property type="match status" value="1"/>
</dbReference>
<sequence length="457" mass="50322">MLTLTFVINIAISRDGIFISLKVNVNNRANLTHQGNITMNRETKKYYVLLSGLLFFFFFTWSSSFSLISIWLNQKIGLKGAETGLIFSAISLVALCAQPLYGFIQDKLGLRKHLLQYLGVMLLLTGPFFIYVYAPLLAMNLLLGALIGGLFIGATFFAGIGALESYTERVSRIVGFEFGRARMWGSLGWACATFFAGFIFNINPNINFWLASASAVAFLLLLSQVRELKPNAMAGLEYGKPENLQLNDALALLRLPGFWALVVFVLGISVYNVFDQQFSVYFASQFPTHQQGNEMYGFLNSLQVFLEAGGMFLAPFLVNRIGAKQGLLLAGAVMALRMFGSGLASGALMISAMKLLHAVELPILLIALFKYIATRFDSRLSSTLYLVGFQFITQVMASFLSPLAGHGYDHIGFAATYLLMGCMVAFTTLLSCFLLRGENAGKDAHFQPTIKSSESMQ</sequence>
<feature type="transmembrane region" description="Helical" evidence="8">
    <location>
        <begin position="355"/>
        <end position="372"/>
    </location>
</feature>
<evidence type="ECO:0000256" key="2">
    <source>
        <dbReference type="ARBA" id="ARBA00022448"/>
    </source>
</evidence>
<feature type="transmembrane region" description="Helical" evidence="8">
    <location>
        <begin position="249"/>
        <end position="274"/>
    </location>
</feature>
<dbReference type="InterPro" id="IPR020846">
    <property type="entry name" value="MFS_dom"/>
</dbReference>
<evidence type="ECO:0000256" key="7">
    <source>
        <dbReference type="ARBA" id="ARBA00023136"/>
    </source>
</evidence>
<keyword evidence="7 8" id="KW-0472">Membrane</keyword>
<feature type="transmembrane region" description="Helical" evidence="8">
    <location>
        <begin position="46"/>
        <end position="72"/>
    </location>
</feature>
<feature type="transmembrane region" description="Helical" evidence="8">
    <location>
        <begin position="114"/>
        <end position="134"/>
    </location>
</feature>
<keyword evidence="4" id="KW-0997">Cell inner membrane</keyword>
<evidence type="ECO:0000256" key="5">
    <source>
        <dbReference type="ARBA" id="ARBA00022692"/>
    </source>
</evidence>
<feature type="transmembrane region" description="Helical" evidence="8">
    <location>
        <begin position="326"/>
        <end position="349"/>
    </location>
</feature>
<dbReference type="Pfam" id="PF01306">
    <property type="entry name" value="LacY_symp"/>
    <property type="match status" value="1"/>
</dbReference>
<accession>A0ABP7L5U2</accession>
<evidence type="ECO:0000256" key="6">
    <source>
        <dbReference type="ARBA" id="ARBA00022989"/>
    </source>
</evidence>
<feature type="transmembrane region" description="Helical" evidence="8">
    <location>
        <begin position="384"/>
        <end position="405"/>
    </location>
</feature>
<dbReference type="Gene3D" id="1.20.1250.20">
    <property type="entry name" value="MFS general substrate transporter like domains"/>
    <property type="match status" value="2"/>
</dbReference>
<keyword evidence="3" id="KW-1003">Cell membrane</keyword>
<dbReference type="NCBIfam" id="TIGR00882">
    <property type="entry name" value="2A0105"/>
    <property type="match status" value="1"/>
</dbReference>
<feature type="transmembrane region" description="Helical" evidence="8">
    <location>
        <begin position="411"/>
        <end position="435"/>
    </location>
</feature>
<name>A0ABP7L5U2_9GAMM</name>
<comment type="subcellular location">
    <subcellularLocation>
        <location evidence="1">Cell inner membrane</location>
        <topology evidence="1">Multi-pass membrane protein</topology>
    </subcellularLocation>
</comment>
<proteinExistence type="predicted"/>
<keyword evidence="5 8" id="KW-0812">Transmembrane</keyword>
<dbReference type="PROSITE" id="PS50850">
    <property type="entry name" value="MFS"/>
    <property type="match status" value="1"/>
</dbReference>
<evidence type="ECO:0000313" key="10">
    <source>
        <dbReference type="EMBL" id="GAA3893066.1"/>
    </source>
</evidence>
<evidence type="ECO:0000259" key="9">
    <source>
        <dbReference type="PROSITE" id="PS50850"/>
    </source>
</evidence>
<keyword evidence="11" id="KW-1185">Reference proteome</keyword>
<organism evidence="10 11">
    <name type="scientific">Gibbsiella dentisursi</name>
    <dbReference type="NCBI Taxonomy" id="796890"/>
    <lineage>
        <taxon>Bacteria</taxon>
        <taxon>Pseudomonadati</taxon>
        <taxon>Pseudomonadota</taxon>
        <taxon>Gammaproteobacteria</taxon>
        <taxon>Enterobacterales</taxon>
        <taxon>Yersiniaceae</taxon>
        <taxon>Gibbsiella</taxon>
    </lineage>
</organism>
<evidence type="ECO:0000256" key="8">
    <source>
        <dbReference type="SAM" id="Phobius"/>
    </source>
</evidence>
<dbReference type="SUPFAM" id="SSF103473">
    <property type="entry name" value="MFS general substrate transporter"/>
    <property type="match status" value="1"/>
</dbReference>
<protein>
    <submittedName>
        <fullName evidence="10">MFS transporter</fullName>
    </submittedName>
</protein>
<feature type="transmembrane region" description="Helical" evidence="8">
    <location>
        <begin position="294"/>
        <end position="314"/>
    </location>
</feature>
<evidence type="ECO:0000256" key="4">
    <source>
        <dbReference type="ARBA" id="ARBA00022519"/>
    </source>
</evidence>
<dbReference type="PANTHER" id="PTHR23522">
    <property type="entry name" value="BLL5896 PROTEIN"/>
    <property type="match status" value="1"/>
</dbReference>
<reference evidence="11" key="1">
    <citation type="journal article" date="2019" name="Int. J. Syst. Evol. Microbiol.">
        <title>The Global Catalogue of Microorganisms (GCM) 10K type strain sequencing project: providing services to taxonomists for standard genome sequencing and annotation.</title>
        <authorList>
            <consortium name="The Broad Institute Genomics Platform"/>
            <consortium name="The Broad Institute Genome Sequencing Center for Infectious Disease"/>
            <person name="Wu L."/>
            <person name="Ma J."/>
        </authorList>
    </citation>
    <scope>NUCLEOTIDE SEQUENCE [LARGE SCALE GENOMIC DNA]</scope>
    <source>
        <strain evidence="11">JCM 17201</strain>
    </source>
</reference>
<feature type="transmembrane region" description="Helical" evidence="8">
    <location>
        <begin position="140"/>
        <end position="163"/>
    </location>
</feature>
<keyword evidence="6 8" id="KW-1133">Transmembrane helix</keyword>
<feature type="domain" description="Major facilitator superfamily (MFS) profile" evidence="9">
    <location>
        <begin position="47"/>
        <end position="439"/>
    </location>
</feature>
<feature type="transmembrane region" description="Helical" evidence="8">
    <location>
        <begin position="184"/>
        <end position="202"/>
    </location>
</feature>
<dbReference type="InterPro" id="IPR036259">
    <property type="entry name" value="MFS_trans_sf"/>
</dbReference>
<feature type="transmembrane region" description="Helical" evidence="8">
    <location>
        <begin position="208"/>
        <end position="228"/>
    </location>
</feature>